<protein>
    <submittedName>
        <fullName evidence="1">9557_t:CDS:1</fullName>
    </submittedName>
</protein>
<evidence type="ECO:0000313" key="1">
    <source>
        <dbReference type="EMBL" id="CAG8548405.1"/>
    </source>
</evidence>
<proteinExistence type="predicted"/>
<reference evidence="1" key="1">
    <citation type="submission" date="2021-06" db="EMBL/GenBank/DDBJ databases">
        <authorList>
            <person name="Kallberg Y."/>
            <person name="Tangrot J."/>
            <person name="Rosling A."/>
        </authorList>
    </citation>
    <scope>NUCLEOTIDE SEQUENCE</scope>
    <source>
        <strain evidence="1">87-6 pot B 2015</strain>
    </source>
</reference>
<dbReference type="EMBL" id="CAJVPP010001315">
    <property type="protein sequence ID" value="CAG8548405.1"/>
    <property type="molecule type" value="Genomic_DNA"/>
</dbReference>
<dbReference type="AlphaFoldDB" id="A0A9N9FQ18"/>
<accession>A0A9N9FQ18</accession>
<organism evidence="1 2">
    <name type="scientific">Funneliformis mosseae</name>
    <name type="common">Endomycorrhizal fungus</name>
    <name type="synonym">Glomus mosseae</name>
    <dbReference type="NCBI Taxonomy" id="27381"/>
    <lineage>
        <taxon>Eukaryota</taxon>
        <taxon>Fungi</taxon>
        <taxon>Fungi incertae sedis</taxon>
        <taxon>Mucoromycota</taxon>
        <taxon>Glomeromycotina</taxon>
        <taxon>Glomeromycetes</taxon>
        <taxon>Glomerales</taxon>
        <taxon>Glomeraceae</taxon>
        <taxon>Funneliformis</taxon>
    </lineage>
</organism>
<comment type="caution">
    <text evidence="1">The sequence shown here is derived from an EMBL/GenBank/DDBJ whole genome shotgun (WGS) entry which is preliminary data.</text>
</comment>
<evidence type="ECO:0000313" key="2">
    <source>
        <dbReference type="Proteomes" id="UP000789375"/>
    </source>
</evidence>
<gene>
    <name evidence="1" type="ORF">FMOSSE_LOCUS6339</name>
</gene>
<keyword evidence="2" id="KW-1185">Reference proteome</keyword>
<name>A0A9N9FQ18_FUNMO</name>
<sequence length="72" mass="8350">MAVDVYRNDLFVNRLSIADHNDNSLAKENEHTEIDYIPSNISLYNSSQIHNTSNIKEYLLCRDHLITTKNTL</sequence>
<dbReference type="Proteomes" id="UP000789375">
    <property type="component" value="Unassembled WGS sequence"/>
</dbReference>